<evidence type="ECO:0000259" key="12">
    <source>
        <dbReference type="PROSITE" id="PS50179"/>
    </source>
</evidence>
<evidence type="ECO:0000256" key="9">
    <source>
        <dbReference type="SAM" id="Coils"/>
    </source>
</evidence>
<keyword evidence="3" id="KW-0963">Cytoplasm</keyword>
<dbReference type="GO" id="GO:0035091">
    <property type="term" value="F:phosphatidylinositol binding"/>
    <property type="evidence" value="ECO:0007669"/>
    <property type="project" value="InterPro"/>
</dbReference>
<dbReference type="InterPro" id="IPR002014">
    <property type="entry name" value="VHS_dom"/>
</dbReference>
<feature type="domain" description="VHS" evidence="12">
    <location>
        <begin position="5"/>
        <end position="130"/>
    </location>
</feature>
<dbReference type="InterPro" id="IPR017073">
    <property type="entry name" value="HGS/VPS27"/>
</dbReference>
<dbReference type="GO" id="GO:0005769">
    <property type="term" value="C:early endosome"/>
    <property type="evidence" value="ECO:0007669"/>
    <property type="project" value="TreeGrafter"/>
</dbReference>
<sequence>MIYRATSPLLLEPDWEAVLQLCDIVKSSEVTPKYTVQTIKKKFNSDNGHVVLRSLQCLESVVKNCGSHIHQECANRDFVDALRELAKNGPEPVRDKVCELIQCWSHGLGQQYQIFTDTYNLMKLESYRFPALKESEAFFESEVAPEWKEANQCFRCRTNFTTFNRKHHCRNCGETFCQACSSKQCPIPKYGIDKDVRVCVACYDKLMGNTTLSEFGVSMTNPTANTSTTTTGIFKPSNSATSAPTVTSQTKSQAELEEEEAFQLALAISQSEADEKERQKKMLTQKYALATVDNNTSISTPLTATVSVPVARQYNSDETDQFAGGELSKYLERSYWEQKQQTNNLVESNATITGNPPVSSTSTISATRTSSLHDRFPNEHDKATTNLSDSTDHFVSNNEIDGFVDLVTQHINNFKFRMLSNQQRSRNISNDTAVQSVFLILQHFHPELSRFMQLLENKRGYYEHLQDKLNQLKDAREALNALRLEHYERKQREAMERERQRQMQLAHKLDIMRQKKQEYLEYQRQLHLQRLAEQEREMQVRLEQQRQLILAREQQSQNSRLVASGQTLTTAPYDYGAQHLSTGIQSHQQFNNYQNPVLMPMYDPTIPPQTQYPVYSQSHLPSMPLYEYQVSSQQHHQINAQQALNSYVAPTDNNSNVIPTMRHITFLNSKKMSDTQEQQAQRLQQDDRTSQGLQQDDQTSQRNAQQPLDRHLSQAKNEHSNGTNVNAGIDSTCHGNKAAEKSTNENGK</sequence>
<name>A0A814C9Z7_9BILA</name>
<comment type="subcellular location">
    <subcellularLocation>
        <location evidence="1">Cytoplasm</location>
    </subcellularLocation>
</comment>
<dbReference type="InterPro" id="IPR000306">
    <property type="entry name" value="Znf_FYVE"/>
</dbReference>
<keyword evidence="7" id="KW-0862">Zinc</keyword>
<dbReference type="PROSITE" id="PS50178">
    <property type="entry name" value="ZF_FYVE"/>
    <property type="match status" value="1"/>
</dbReference>
<feature type="region of interest" description="Disordered" evidence="10">
    <location>
        <begin position="228"/>
        <end position="254"/>
    </location>
</feature>
<dbReference type="InterPro" id="IPR017455">
    <property type="entry name" value="Znf_FYVE-rel"/>
</dbReference>
<feature type="domain" description="FYVE-type" evidence="11">
    <location>
        <begin position="147"/>
        <end position="207"/>
    </location>
</feature>
<keyword evidence="15" id="KW-1185">Reference proteome</keyword>
<evidence type="ECO:0000313" key="13">
    <source>
        <dbReference type="EMBL" id="CAF0939105.1"/>
    </source>
</evidence>
<dbReference type="PANTHER" id="PTHR46275:SF1">
    <property type="entry name" value="HEPATOCYTE GROWTH FACTOR-REGULATED TYROSINE KINASE SUBSTRATE"/>
    <property type="match status" value="1"/>
</dbReference>
<keyword evidence="5" id="KW-0479">Metal-binding</keyword>
<dbReference type="PIRSF" id="PIRSF036956">
    <property type="entry name" value="Hrs_Vps27"/>
    <property type="match status" value="1"/>
</dbReference>
<evidence type="ECO:0000256" key="10">
    <source>
        <dbReference type="SAM" id="MobiDB-lite"/>
    </source>
</evidence>
<dbReference type="EMBL" id="CAJNOQ010002107">
    <property type="protein sequence ID" value="CAF0939105.1"/>
    <property type="molecule type" value="Genomic_DNA"/>
</dbReference>
<feature type="compositionally biased region" description="Polar residues" evidence="10">
    <location>
        <begin position="690"/>
        <end position="706"/>
    </location>
</feature>
<dbReference type="GO" id="GO:0032456">
    <property type="term" value="P:endocytic recycling"/>
    <property type="evidence" value="ECO:0007669"/>
    <property type="project" value="TreeGrafter"/>
</dbReference>
<reference evidence="13" key="1">
    <citation type="submission" date="2021-02" db="EMBL/GenBank/DDBJ databases">
        <authorList>
            <person name="Nowell W R."/>
        </authorList>
    </citation>
    <scope>NUCLEOTIDE SEQUENCE</scope>
</reference>
<evidence type="ECO:0000256" key="3">
    <source>
        <dbReference type="ARBA" id="ARBA00022490"/>
    </source>
</evidence>
<keyword evidence="9" id="KW-0175">Coiled coil</keyword>
<dbReference type="Pfam" id="PF00790">
    <property type="entry name" value="VHS"/>
    <property type="match status" value="1"/>
</dbReference>
<accession>A0A814C9Z7</accession>
<dbReference type="InterPro" id="IPR008942">
    <property type="entry name" value="ENTH_VHS"/>
</dbReference>
<evidence type="ECO:0000256" key="4">
    <source>
        <dbReference type="ARBA" id="ARBA00022553"/>
    </source>
</evidence>
<dbReference type="GO" id="GO:0043130">
    <property type="term" value="F:ubiquitin binding"/>
    <property type="evidence" value="ECO:0007669"/>
    <property type="project" value="InterPro"/>
</dbReference>
<comment type="caution">
    <text evidence="13">The sequence shown here is derived from an EMBL/GenBank/DDBJ whole genome shotgun (WGS) entry which is preliminary data.</text>
</comment>
<dbReference type="SUPFAM" id="SSF57903">
    <property type="entry name" value="FYVE/PHD zinc finger"/>
    <property type="match status" value="1"/>
</dbReference>
<evidence type="ECO:0000259" key="11">
    <source>
        <dbReference type="PROSITE" id="PS50178"/>
    </source>
</evidence>
<dbReference type="Gene3D" id="1.25.40.90">
    <property type="match status" value="1"/>
</dbReference>
<protein>
    <recommendedName>
        <fullName evidence="2">Hepatocyte growth factor-regulated tyrosine kinase substrate</fullName>
    </recommendedName>
</protein>
<proteinExistence type="predicted"/>
<evidence type="ECO:0000256" key="7">
    <source>
        <dbReference type="ARBA" id="ARBA00022833"/>
    </source>
</evidence>
<feature type="compositionally biased region" description="Basic and acidic residues" evidence="10">
    <location>
        <begin position="708"/>
        <end position="719"/>
    </location>
</feature>
<evidence type="ECO:0000256" key="6">
    <source>
        <dbReference type="ARBA" id="ARBA00022771"/>
    </source>
</evidence>
<dbReference type="InterPro" id="IPR024641">
    <property type="entry name" value="HRS_helical"/>
</dbReference>
<dbReference type="SUPFAM" id="SSF48464">
    <property type="entry name" value="ENTH/VHS domain"/>
    <property type="match status" value="1"/>
</dbReference>
<evidence type="ECO:0000256" key="5">
    <source>
        <dbReference type="ARBA" id="ARBA00022723"/>
    </source>
</evidence>
<feature type="region of interest" description="Disordered" evidence="10">
    <location>
        <begin position="671"/>
        <end position="748"/>
    </location>
</feature>
<dbReference type="SMART" id="SM00288">
    <property type="entry name" value="VHS"/>
    <property type="match status" value="1"/>
</dbReference>
<dbReference type="EMBL" id="CAJOBC010002108">
    <property type="protein sequence ID" value="CAF3715951.1"/>
    <property type="molecule type" value="Genomic_DNA"/>
</dbReference>
<evidence type="ECO:0000256" key="2">
    <source>
        <dbReference type="ARBA" id="ARBA00015450"/>
    </source>
</evidence>
<dbReference type="SMART" id="SM00064">
    <property type="entry name" value="FYVE"/>
    <property type="match status" value="1"/>
</dbReference>
<dbReference type="Gene3D" id="1.20.5.1940">
    <property type="match status" value="1"/>
</dbReference>
<dbReference type="Proteomes" id="UP000681722">
    <property type="component" value="Unassembled WGS sequence"/>
</dbReference>
<dbReference type="Proteomes" id="UP000663829">
    <property type="component" value="Unassembled WGS sequence"/>
</dbReference>
<dbReference type="PROSITE" id="PS50179">
    <property type="entry name" value="VHS"/>
    <property type="match status" value="1"/>
</dbReference>
<dbReference type="PANTHER" id="PTHR46275">
    <property type="entry name" value="HEPATOCYTE GROWTH FACTOR-REGULATED TYROSINE KINASE SUBSTRATE"/>
    <property type="match status" value="1"/>
</dbReference>
<keyword evidence="4" id="KW-0597">Phosphoprotein</keyword>
<dbReference type="GO" id="GO:0008270">
    <property type="term" value="F:zinc ion binding"/>
    <property type="evidence" value="ECO:0007669"/>
    <property type="project" value="UniProtKB-KW"/>
</dbReference>
<evidence type="ECO:0000313" key="14">
    <source>
        <dbReference type="EMBL" id="CAF3715951.1"/>
    </source>
</evidence>
<evidence type="ECO:0000256" key="8">
    <source>
        <dbReference type="PROSITE-ProRule" id="PRU00091"/>
    </source>
</evidence>
<dbReference type="Pfam" id="PF01363">
    <property type="entry name" value="FYVE"/>
    <property type="match status" value="1"/>
</dbReference>
<dbReference type="Gene3D" id="3.30.40.10">
    <property type="entry name" value="Zinc/RING finger domain, C3HC4 (zinc finger)"/>
    <property type="match status" value="1"/>
</dbReference>
<dbReference type="OrthoDB" id="957735at2759"/>
<evidence type="ECO:0000256" key="1">
    <source>
        <dbReference type="ARBA" id="ARBA00004496"/>
    </source>
</evidence>
<dbReference type="InterPro" id="IPR013083">
    <property type="entry name" value="Znf_RING/FYVE/PHD"/>
</dbReference>
<keyword evidence="6 8" id="KW-0863">Zinc-finger</keyword>
<dbReference type="GO" id="GO:0031623">
    <property type="term" value="P:receptor internalization"/>
    <property type="evidence" value="ECO:0007669"/>
    <property type="project" value="TreeGrafter"/>
</dbReference>
<gene>
    <name evidence="13" type="ORF">GPM918_LOCUS10610</name>
    <name evidence="14" type="ORF">SRO942_LOCUS10615</name>
</gene>
<feature type="compositionally biased region" description="Polar residues" evidence="10">
    <location>
        <begin position="236"/>
        <end position="252"/>
    </location>
</feature>
<dbReference type="Pfam" id="PF12210">
    <property type="entry name" value="Hrs_helical"/>
    <property type="match status" value="1"/>
</dbReference>
<feature type="coiled-coil region" evidence="9">
    <location>
        <begin position="455"/>
        <end position="485"/>
    </location>
</feature>
<organism evidence="13 15">
    <name type="scientific">Didymodactylos carnosus</name>
    <dbReference type="NCBI Taxonomy" id="1234261"/>
    <lineage>
        <taxon>Eukaryota</taxon>
        <taxon>Metazoa</taxon>
        <taxon>Spiralia</taxon>
        <taxon>Gnathifera</taxon>
        <taxon>Rotifera</taxon>
        <taxon>Eurotatoria</taxon>
        <taxon>Bdelloidea</taxon>
        <taxon>Philodinida</taxon>
        <taxon>Philodinidae</taxon>
        <taxon>Didymodactylos</taxon>
    </lineage>
</organism>
<dbReference type="CDD" id="cd15720">
    <property type="entry name" value="FYVE_Hrs"/>
    <property type="match status" value="1"/>
</dbReference>
<evidence type="ECO:0000313" key="15">
    <source>
        <dbReference type="Proteomes" id="UP000663829"/>
    </source>
</evidence>
<dbReference type="AlphaFoldDB" id="A0A814C9Z7"/>
<dbReference type="InterPro" id="IPR011011">
    <property type="entry name" value="Znf_FYVE_PHD"/>
</dbReference>
<feature type="compositionally biased region" description="Basic and acidic residues" evidence="10">
    <location>
        <begin position="737"/>
        <end position="748"/>
    </location>
</feature>